<dbReference type="InterPro" id="IPR002401">
    <property type="entry name" value="Cyt_P450_E_grp-I"/>
</dbReference>
<dbReference type="Gene3D" id="1.10.630.10">
    <property type="entry name" value="Cytochrome P450"/>
    <property type="match status" value="1"/>
</dbReference>
<keyword evidence="4 5" id="KW-0408">Iron</keyword>
<evidence type="ECO:0000256" key="2">
    <source>
        <dbReference type="ARBA" id="ARBA00022723"/>
    </source>
</evidence>
<comment type="similarity">
    <text evidence="1">Belongs to the cytochrome P450 family.</text>
</comment>
<feature type="binding site" description="axial binding residue" evidence="5">
    <location>
        <position position="193"/>
    </location>
    <ligand>
        <name>heme</name>
        <dbReference type="ChEBI" id="CHEBI:30413"/>
    </ligand>
    <ligandPart>
        <name>Fe</name>
        <dbReference type="ChEBI" id="CHEBI:18248"/>
    </ligandPart>
</feature>
<dbReference type="Pfam" id="PF00067">
    <property type="entry name" value="p450"/>
    <property type="match status" value="1"/>
</dbReference>
<keyword evidence="3" id="KW-0560">Oxidoreductase</keyword>
<evidence type="ECO:0000256" key="4">
    <source>
        <dbReference type="ARBA" id="ARBA00023004"/>
    </source>
</evidence>
<dbReference type="VEuPathDB" id="FungiDB:PYU1_G006515"/>
<dbReference type="OMA" id="TCLMSIY"/>
<evidence type="ECO:0008006" key="8">
    <source>
        <dbReference type="Google" id="ProtNLM"/>
    </source>
</evidence>
<comment type="cofactor">
    <cofactor evidence="5">
        <name>heme</name>
        <dbReference type="ChEBI" id="CHEBI:30413"/>
    </cofactor>
</comment>
<dbReference type="PRINTS" id="PR00463">
    <property type="entry name" value="EP450I"/>
</dbReference>
<organism evidence="6 7">
    <name type="scientific">Globisporangium ultimum (strain ATCC 200006 / CBS 805.95 / DAOM BR144)</name>
    <name type="common">Pythium ultimum</name>
    <dbReference type="NCBI Taxonomy" id="431595"/>
    <lineage>
        <taxon>Eukaryota</taxon>
        <taxon>Sar</taxon>
        <taxon>Stramenopiles</taxon>
        <taxon>Oomycota</taxon>
        <taxon>Peronosporomycetes</taxon>
        <taxon>Pythiales</taxon>
        <taxon>Pythiaceae</taxon>
        <taxon>Globisporangium</taxon>
    </lineage>
</organism>
<dbReference type="PANTHER" id="PTHR24296">
    <property type="entry name" value="CYTOCHROME P450"/>
    <property type="match status" value="1"/>
</dbReference>
<proteinExistence type="inferred from homology"/>
<dbReference type="InterPro" id="IPR036396">
    <property type="entry name" value="Cyt_P450_sf"/>
</dbReference>
<reference evidence="7" key="1">
    <citation type="journal article" date="2010" name="Genome Biol.">
        <title>Genome sequence of the necrotrophic plant pathogen Pythium ultimum reveals original pathogenicity mechanisms and effector repertoire.</title>
        <authorList>
            <person name="Levesque C.A."/>
            <person name="Brouwer H."/>
            <person name="Cano L."/>
            <person name="Hamilton J.P."/>
            <person name="Holt C."/>
            <person name="Huitema E."/>
            <person name="Raffaele S."/>
            <person name="Robideau G.P."/>
            <person name="Thines M."/>
            <person name="Win J."/>
            <person name="Zerillo M.M."/>
            <person name="Beakes G.W."/>
            <person name="Boore J.L."/>
            <person name="Busam D."/>
            <person name="Dumas B."/>
            <person name="Ferriera S."/>
            <person name="Fuerstenberg S.I."/>
            <person name="Gachon C.M."/>
            <person name="Gaulin E."/>
            <person name="Govers F."/>
            <person name="Grenville-Briggs L."/>
            <person name="Horner N."/>
            <person name="Hostetler J."/>
            <person name="Jiang R.H."/>
            <person name="Johnson J."/>
            <person name="Krajaejun T."/>
            <person name="Lin H."/>
            <person name="Meijer H.J."/>
            <person name="Moore B."/>
            <person name="Morris P."/>
            <person name="Phuntmart V."/>
            <person name="Puiu D."/>
            <person name="Shetty J."/>
            <person name="Stajich J.E."/>
            <person name="Tripathy S."/>
            <person name="Wawra S."/>
            <person name="van West P."/>
            <person name="Whitty B.R."/>
            <person name="Coutinho P.M."/>
            <person name="Henrissat B."/>
            <person name="Martin F."/>
            <person name="Thomas P.D."/>
            <person name="Tyler B.M."/>
            <person name="De Vries R.P."/>
            <person name="Kamoun S."/>
            <person name="Yandell M."/>
            <person name="Tisserat N."/>
            <person name="Buell C.R."/>
        </authorList>
    </citation>
    <scope>NUCLEOTIDE SEQUENCE</scope>
    <source>
        <strain evidence="7">DAOM:BR144</strain>
    </source>
</reference>
<keyword evidence="5" id="KW-0349">Heme</keyword>
<dbReference type="PRINTS" id="PR00385">
    <property type="entry name" value="P450"/>
</dbReference>
<dbReference type="InterPro" id="IPR001128">
    <property type="entry name" value="Cyt_P450"/>
</dbReference>
<keyword evidence="7" id="KW-1185">Reference proteome</keyword>
<dbReference type="EnsemblProtists" id="PYU1_T006527">
    <property type="protein sequence ID" value="PYU1_T006527"/>
    <property type="gene ID" value="PYU1_G006515"/>
</dbReference>
<reference evidence="7" key="2">
    <citation type="submission" date="2010-04" db="EMBL/GenBank/DDBJ databases">
        <authorList>
            <person name="Buell R."/>
            <person name="Hamilton J."/>
            <person name="Hostetler J."/>
        </authorList>
    </citation>
    <scope>NUCLEOTIDE SEQUENCE [LARGE SCALE GENOMIC DNA]</scope>
    <source>
        <strain evidence="7">DAOM:BR144</strain>
    </source>
</reference>
<keyword evidence="2 5" id="KW-0479">Metal-binding</keyword>
<sequence length="250" mass="27592">MDILIVANKAAATSNTPPKNLISLFLNSNVNDAKDTSFESETHLVRDTIVNFIFAGKDTTSQSMSFFIVMMNRYPNVLVKIREELRAKLLGLMHASEELTYLEAAIRENLRLNPSVPWDSRQANAGTVLSDGTPIAKGTRMGLAVYTAGRKTSIWGEDALEFKPERWINAATGKLTAVSPFRFASFFAGSHQCIGMKFAMMEMKTTLAVLLSRFDLNTVENPWDITYEAAITISVKGPLMVNVTSLTSPT</sequence>
<dbReference type="eggNOG" id="KOG0157">
    <property type="taxonomic scope" value="Eukaryota"/>
</dbReference>
<evidence type="ECO:0000313" key="6">
    <source>
        <dbReference type="EnsemblProtists" id="PYU1_T006527"/>
    </source>
</evidence>
<evidence type="ECO:0000256" key="1">
    <source>
        <dbReference type="ARBA" id="ARBA00010617"/>
    </source>
</evidence>
<dbReference type="GO" id="GO:0016705">
    <property type="term" value="F:oxidoreductase activity, acting on paired donors, with incorporation or reduction of molecular oxygen"/>
    <property type="evidence" value="ECO:0007669"/>
    <property type="project" value="InterPro"/>
</dbReference>
<dbReference type="GO" id="GO:0005506">
    <property type="term" value="F:iron ion binding"/>
    <property type="evidence" value="ECO:0007669"/>
    <property type="project" value="InterPro"/>
</dbReference>
<accession>K3WNI5</accession>
<reference evidence="6" key="3">
    <citation type="submission" date="2015-02" db="UniProtKB">
        <authorList>
            <consortium name="EnsemblProtists"/>
        </authorList>
    </citation>
    <scope>IDENTIFICATION</scope>
    <source>
        <strain evidence="6">DAOM BR144</strain>
    </source>
</reference>
<dbReference type="Proteomes" id="UP000019132">
    <property type="component" value="Unassembled WGS sequence"/>
</dbReference>
<dbReference type="AlphaFoldDB" id="K3WNI5"/>
<dbReference type="GO" id="GO:0020037">
    <property type="term" value="F:heme binding"/>
    <property type="evidence" value="ECO:0007669"/>
    <property type="project" value="InterPro"/>
</dbReference>
<dbReference type="GO" id="GO:0004497">
    <property type="term" value="F:monooxygenase activity"/>
    <property type="evidence" value="ECO:0007669"/>
    <property type="project" value="InterPro"/>
</dbReference>
<evidence type="ECO:0000256" key="3">
    <source>
        <dbReference type="ARBA" id="ARBA00023002"/>
    </source>
</evidence>
<dbReference type="InParanoid" id="K3WNI5"/>
<name>K3WNI5_GLOUD</name>
<dbReference type="SUPFAM" id="SSF48264">
    <property type="entry name" value="Cytochrome P450"/>
    <property type="match status" value="1"/>
</dbReference>
<evidence type="ECO:0000256" key="5">
    <source>
        <dbReference type="PIRSR" id="PIRSR602401-1"/>
    </source>
</evidence>
<dbReference type="STRING" id="431595.K3WNI5"/>
<evidence type="ECO:0000313" key="7">
    <source>
        <dbReference type="Proteomes" id="UP000019132"/>
    </source>
</evidence>
<dbReference type="EMBL" id="GL376604">
    <property type="status" value="NOT_ANNOTATED_CDS"/>
    <property type="molecule type" value="Genomic_DNA"/>
</dbReference>
<protein>
    <recommendedName>
        <fullName evidence="8">Cytochrome P450</fullName>
    </recommendedName>
</protein>
<dbReference type="HOGENOM" id="CLU_001570_27_6_1"/>